<reference evidence="1" key="1">
    <citation type="submission" date="2018-06" db="EMBL/GenBank/DDBJ databases">
        <authorList>
            <person name="Zhirakovskaya E."/>
        </authorList>
    </citation>
    <scope>NUCLEOTIDE SEQUENCE</scope>
</reference>
<evidence type="ECO:0008006" key="2">
    <source>
        <dbReference type="Google" id="ProtNLM"/>
    </source>
</evidence>
<evidence type="ECO:0000313" key="1">
    <source>
        <dbReference type="EMBL" id="VAV83516.1"/>
    </source>
</evidence>
<dbReference type="EMBL" id="UOEB01000086">
    <property type="protein sequence ID" value="VAV83516.1"/>
    <property type="molecule type" value="Genomic_DNA"/>
</dbReference>
<protein>
    <recommendedName>
        <fullName evidence="2">Adhesin domain-containing protein</fullName>
    </recommendedName>
</protein>
<name>A0A3B0R331_9ZZZZ</name>
<dbReference type="AlphaFoldDB" id="A0A3B0R331"/>
<organism evidence="1">
    <name type="scientific">hydrothermal vent metagenome</name>
    <dbReference type="NCBI Taxonomy" id="652676"/>
    <lineage>
        <taxon>unclassified sequences</taxon>
        <taxon>metagenomes</taxon>
        <taxon>ecological metagenomes</taxon>
    </lineage>
</organism>
<accession>A0A3B0R331</accession>
<sequence>MKTALLYKALFIFLLIPALVIGSNGDRKGRYTKEKKINKEYTVNSDATLKVDNSYGNIDIVTWNENRIVIEVTITTNGNNEEKVQKKLDGINVEFYGSSNLVSAKTRFNKNRSWWNWGNNNVNMKINYVIKMPITNNVDLSNDYGNINLDTLKGHAIIDCDYGKITTKELMADNNRITFDYTNNSYFEYIKSGKINADYSGFTVGKTNDLDIDADYSKSKVEIAEDVTYNCDYGSITIEKANNITGDGDYLTARFGDIYKNVNVEGNYGSLKIDNITSNAGDITIDSDYMSITIGFSSGYNFNFDLSLEYASLRNKDDFEFTKQIIKSREKYYAGYYGQNNSGNTIKIKSDYGSVTLKKN</sequence>
<gene>
    <name evidence="1" type="ORF">MNBD_BACTEROID02-1662</name>
</gene>
<proteinExistence type="predicted"/>